<accession>A0ABR2TIW6</accession>
<organism evidence="2 3">
    <name type="scientific">Hibiscus sabdariffa</name>
    <name type="common">roselle</name>
    <dbReference type="NCBI Taxonomy" id="183260"/>
    <lineage>
        <taxon>Eukaryota</taxon>
        <taxon>Viridiplantae</taxon>
        <taxon>Streptophyta</taxon>
        <taxon>Embryophyta</taxon>
        <taxon>Tracheophyta</taxon>
        <taxon>Spermatophyta</taxon>
        <taxon>Magnoliopsida</taxon>
        <taxon>eudicotyledons</taxon>
        <taxon>Gunneridae</taxon>
        <taxon>Pentapetalae</taxon>
        <taxon>rosids</taxon>
        <taxon>malvids</taxon>
        <taxon>Malvales</taxon>
        <taxon>Malvaceae</taxon>
        <taxon>Malvoideae</taxon>
        <taxon>Hibiscus</taxon>
    </lineage>
</organism>
<protein>
    <submittedName>
        <fullName evidence="2">Uncharacterized protein</fullName>
    </submittedName>
</protein>
<evidence type="ECO:0000313" key="3">
    <source>
        <dbReference type="Proteomes" id="UP001396334"/>
    </source>
</evidence>
<proteinExistence type="predicted"/>
<reference evidence="2 3" key="1">
    <citation type="journal article" date="2024" name="G3 (Bethesda)">
        <title>Genome assembly of Hibiscus sabdariffa L. provides insights into metabolisms of medicinal natural products.</title>
        <authorList>
            <person name="Kim T."/>
        </authorList>
    </citation>
    <scope>NUCLEOTIDE SEQUENCE [LARGE SCALE GENOMIC DNA]</scope>
    <source>
        <strain evidence="2">TK-2024</strain>
        <tissue evidence="2">Old leaves</tissue>
    </source>
</reference>
<evidence type="ECO:0000313" key="2">
    <source>
        <dbReference type="EMBL" id="KAK9037220.1"/>
    </source>
</evidence>
<feature type="compositionally biased region" description="Polar residues" evidence="1">
    <location>
        <begin position="1"/>
        <end position="11"/>
    </location>
</feature>
<name>A0ABR2TIW6_9ROSI</name>
<gene>
    <name evidence="2" type="ORF">V6N11_022139</name>
</gene>
<feature type="region of interest" description="Disordered" evidence="1">
    <location>
        <begin position="1"/>
        <end position="20"/>
    </location>
</feature>
<dbReference type="Proteomes" id="UP001396334">
    <property type="component" value="Unassembled WGS sequence"/>
</dbReference>
<dbReference type="EMBL" id="JBBPBN010000005">
    <property type="protein sequence ID" value="KAK9037220.1"/>
    <property type="molecule type" value="Genomic_DNA"/>
</dbReference>
<evidence type="ECO:0000256" key="1">
    <source>
        <dbReference type="SAM" id="MobiDB-lite"/>
    </source>
</evidence>
<sequence>MWKKGMNQSSELDGFHEDEQSGKVFSEAGAGVTDMDVQGYIHVVDASKAVGDMEPMSTGFDKLSYAKMVAKNPAVTDNSSLSTGLPMDDVIVLEEDYIIYMNAPFPSIKFSDRVHNQRQDYA</sequence>
<comment type="caution">
    <text evidence="2">The sequence shown here is derived from an EMBL/GenBank/DDBJ whole genome shotgun (WGS) entry which is preliminary data.</text>
</comment>
<keyword evidence="3" id="KW-1185">Reference proteome</keyword>